<accession>A0ABW1ZVB9</accession>
<feature type="transmembrane region" description="Helical" evidence="1">
    <location>
        <begin position="50"/>
        <end position="67"/>
    </location>
</feature>
<evidence type="ECO:0000313" key="3">
    <source>
        <dbReference type="Proteomes" id="UP001596422"/>
    </source>
</evidence>
<reference evidence="3" key="1">
    <citation type="journal article" date="2019" name="Int. J. Syst. Evol. Microbiol.">
        <title>The Global Catalogue of Microorganisms (GCM) 10K type strain sequencing project: providing services to taxonomists for standard genome sequencing and annotation.</title>
        <authorList>
            <consortium name="The Broad Institute Genomics Platform"/>
            <consortium name="The Broad Institute Genome Sequencing Center for Infectious Disease"/>
            <person name="Wu L."/>
            <person name="Ma J."/>
        </authorList>
    </citation>
    <scope>NUCLEOTIDE SEQUENCE [LARGE SCALE GENOMIC DNA]</scope>
    <source>
        <strain evidence="3">NBRC 111756</strain>
    </source>
</reference>
<dbReference type="RefSeq" id="WP_379907475.1">
    <property type="nucleotide sequence ID" value="NZ_JBHSWE010000001.1"/>
</dbReference>
<evidence type="ECO:0000313" key="2">
    <source>
        <dbReference type="EMBL" id="MFC6668920.1"/>
    </source>
</evidence>
<keyword evidence="3" id="KW-1185">Reference proteome</keyword>
<name>A0ABW1ZVB9_9GAMM</name>
<organism evidence="2 3">
    <name type="scientific">Marinobacterium aestuariivivens</name>
    <dbReference type="NCBI Taxonomy" id="1698799"/>
    <lineage>
        <taxon>Bacteria</taxon>
        <taxon>Pseudomonadati</taxon>
        <taxon>Pseudomonadota</taxon>
        <taxon>Gammaproteobacteria</taxon>
        <taxon>Oceanospirillales</taxon>
        <taxon>Oceanospirillaceae</taxon>
        <taxon>Marinobacterium</taxon>
    </lineage>
</organism>
<evidence type="ECO:0000256" key="1">
    <source>
        <dbReference type="SAM" id="Phobius"/>
    </source>
</evidence>
<gene>
    <name evidence="2" type="ORF">ACFQDL_01460</name>
</gene>
<proteinExistence type="predicted"/>
<sequence>MTQAPARHFWIRHGLLPLLLFVGAQALIEALSLDLVLGDWLFRLEGHDLWTLAISWFSALLLYRWLLQRRPLGHNPRAGRTLLMPVTVAETGAWTPNESAGRRR</sequence>
<dbReference type="EMBL" id="JBHSWE010000001">
    <property type="protein sequence ID" value="MFC6668920.1"/>
    <property type="molecule type" value="Genomic_DNA"/>
</dbReference>
<keyword evidence="1" id="KW-0472">Membrane</keyword>
<keyword evidence="1" id="KW-0812">Transmembrane</keyword>
<protein>
    <submittedName>
        <fullName evidence="2">Uncharacterized protein</fullName>
    </submittedName>
</protein>
<dbReference type="Proteomes" id="UP001596422">
    <property type="component" value="Unassembled WGS sequence"/>
</dbReference>
<comment type="caution">
    <text evidence="2">The sequence shown here is derived from an EMBL/GenBank/DDBJ whole genome shotgun (WGS) entry which is preliminary data.</text>
</comment>
<keyword evidence="1" id="KW-1133">Transmembrane helix</keyword>